<reference evidence="3 4" key="1">
    <citation type="submission" date="2022-01" db="EMBL/GenBank/DDBJ databases">
        <title>A high-quality chromosome-level genome assembly of rohu carp, Labeo rohita.</title>
        <authorList>
            <person name="Arick M.A. II"/>
            <person name="Hsu C.-Y."/>
            <person name="Magbanua Z."/>
            <person name="Pechanova O."/>
            <person name="Grover C."/>
            <person name="Miller E."/>
            <person name="Thrash A."/>
            <person name="Ezzel L."/>
            <person name="Alam S."/>
            <person name="Benzie J."/>
            <person name="Hamilton M."/>
            <person name="Karsi A."/>
            <person name="Lawrence M.L."/>
            <person name="Peterson D.G."/>
        </authorList>
    </citation>
    <scope>NUCLEOTIDE SEQUENCE [LARGE SCALE GENOMIC DNA]</scope>
    <source>
        <strain evidence="4">BAU-BD-2019</strain>
        <tissue evidence="3">Blood</tissue>
    </source>
</reference>
<accession>A0ABQ8N244</accession>
<evidence type="ECO:0000256" key="1">
    <source>
        <dbReference type="SAM" id="MobiDB-lite"/>
    </source>
</evidence>
<organism evidence="3 4">
    <name type="scientific">Labeo rohita</name>
    <name type="common">Indian major carp</name>
    <name type="synonym">Cyprinus rohita</name>
    <dbReference type="NCBI Taxonomy" id="84645"/>
    <lineage>
        <taxon>Eukaryota</taxon>
        <taxon>Metazoa</taxon>
        <taxon>Chordata</taxon>
        <taxon>Craniata</taxon>
        <taxon>Vertebrata</taxon>
        <taxon>Euteleostomi</taxon>
        <taxon>Actinopterygii</taxon>
        <taxon>Neopterygii</taxon>
        <taxon>Teleostei</taxon>
        <taxon>Ostariophysi</taxon>
        <taxon>Cypriniformes</taxon>
        <taxon>Cyprinidae</taxon>
        <taxon>Labeoninae</taxon>
        <taxon>Labeonini</taxon>
        <taxon>Labeo</taxon>
    </lineage>
</organism>
<comment type="caution">
    <text evidence="3">The sequence shown here is derived from an EMBL/GenBank/DDBJ whole genome shotgun (WGS) entry which is preliminary data.</text>
</comment>
<dbReference type="InterPro" id="IPR036284">
    <property type="entry name" value="GGL_sf"/>
</dbReference>
<feature type="region of interest" description="Disordered" evidence="1">
    <location>
        <begin position="201"/>
        <end position="223"/>
    </location>
</feature>
<dbReference type="InterPro" id="IPR039227">
    <property type="entry name" value="GNG13"/>
</dbReference>
<dbReference type="InterPro" id="IPR031369">
    <property type="entry name" value="PRR18"/>
</dbReference>
<keyword evidence="4" id="KW-1185">Reference proteome</keyword>
<dbReference type="Proteomes" id="UP000830375">
    <property type="component" value="Unassembled WGS sequence"/>
</dbReference>
<dbReference type="EMBL" id="JACTAM010000001">
    <property type="protein sequence ID" value="KAI2668757.1"/>
    <property type="molecule type" value="Genomic_DNA"/>
</dbReference>
<feature type="compositionally biased region" description="Polar residues" evidence="1">
    <location>
        <begin position="96"/>
        <end position="105"/>
    </location>
</feature>
<dbReference type="PANTHER" id="PTHR15936">
    <property type="entry name" value="GUANINE NUCLEOTIDE-BINDING PROTEIN G I /G S /G O GAMMA-13 SUBUNIT"/>
    <property type="match status" value="1"/>
</dbReference>
<dbReference type="Pfam" id="PF00631">
    <property type="entry name" value="G-gamma"/>
    <property type="match status" value="1"/>
</dbReference>
<feature type="compositionally biased region" description="Low complexity" evidence="1">
    <location>
        <begin position="122"/>
        <end position="142"/>
    </location>
</feature>
<dbReference type="SMART" id="SM01224">
    <property type="entry name" value="G_gamma"/>
    <property type="match status" value="1"/>
</dbReference>
<dbReference type="Pfam" id="PF15671">
    <property type="entry name" value="PRR18"/>
    <property type="match status" value="1"/>
</dbReference>
<dbReference type="SUPFAM" id="SSF48670">
    <property type="entry name" value="Transducin (heterotrimeric G protein), gamma chain"/>
    <property type="match status" value="1"/>
</dbReference>
<feature type="compositionally biased region" description="Basic residues" evidence="1">
    <location>
        <begin position="81"/>
        <end position="95"/>
    </location>
</feature>
<dbReference type="Gene3D" id="4.10.260.10">
    <property type="entry name" value="Transducin (heterotrimeric G protein), gamma chain"/>
    <property type="match status" value="1"/>
</dbReference>
<dbReference type="SMART" id="SM00224">
    <property type="entry name" value="GGL"/>
    <property type="match status" value="1"/>
</dbReference>
<gene>
    <name evidence="3" type="ORF">H4Q32_005545</name>
</gene>
<proteinExistence type="predicted"/>
<name>A0ABQ8N244_LABRO</name>
<dbReference type="InterPro" id="IPR015898">
    <property type="entry name" value="G-protein_gamma-like_dom"/>
</dbReference>
<dbReference type="PROSITE" id="PS50058">
    <property type="entry name" value="G_PROTEIN_GAMMA"/>
    <property type="match status" value="1"/>
</dbReference>
<feature type="domain" description="G protein gamma" evidence="2">
    <location>
        <begin position="273"/>
        <end position="340"/>
    </location>
</feature>
<dbReference type="PANTHER" id="PTHR15936:SF2">
    <property type="entry name" value="GUANINE NUCLEOTIDE-BINDING PROTEIN G(I)_G(S)_G(O) SUBUNIT GAMMA-13"/>
    <property type="match status" value="1"/>
</dbReference>
<sequence length="340" mass="37860">MLGALEITGSSDHAKDHIPFLSRYTSKTEFLSYVLLYLVKMPFPPVTRPQSLSSSGKEKPSGLLPIIPVKTVEEKSSVKERIKKLSKKATPHKSKLPTSRATSNLRMEGKSAWIMTPRPADPSGSSTPTSKSTSGNSTSTTNLRSAKPSSKKMLPVSVSATNIPTNSCSPSRSGHGLNSESNFSLNLTPEATLLLQKRSREKQLRGTVTAPHRKDRLPAKSGSRSNIPLVKISLLNERHRYDDVEYEENEDQSVDQSVCSNVLNGCEGWRMLLMDELDETQLKNHVDSLKQQLEFNREKTSVALPELTKWIEEKMNEDPFLNPDMLKDNPWVESSKCVII</sequence>
<evidence type="ECO:0000259" key="2">
    <source>
        <dbReference type="PROSITE" id="PS50058"/>
    </source>
</evidence>
<dbReference type="CDD" id="cd00068">
    <property type="entry name" value="GGL"/>
    <property type="match status" value="1"/>
</dbReference>
<evidence type="ECO:0000313" key="4">
    <source>
        <dbReference type="Proteomes" id="UP000830375"/>
    </source>
</evidence>
<feature type="region of interest" description="Disordered" evidence="1">
    <location>
        <begin position="78"/>
        <end position="183"/>
    </location>
</feature>
<protein>
    <submittedName>
        <fullName evidence="3">Guanine nucleotide-binding protein G(I)/G(S)/G(O) subunit gamma-13</fullName>
    </submittedName>
</protein>
<evidence type="ECO:0000313" key="3">
    <source>
        <dbReference type="EMBL" id="KAI2668757.1"/>
    </source>
</evidence>
<feature type="compositionally biased region" description="Polar residues" evidence="1">
    <location>
        <begin position="158"/>
        <end position="183"/>
    </location>
</feature>